<dbReference type="GO" id="GO:0016607">
    <property type="term" value="C:nuclear speck"/>
    <property type="evidence" value="ECO:0007669"/>
    <property type="project" value="TreeGrafter"/>
</dbReference>
<evidence type="ECO:0008006" key="2">
    <source>
        <dbReference type="Google" id="ProtNLM"/>
    </source>
</evidence>
<proteinExistence type="predicted"/>
<dbReference type="AlphaFoldDB" id="A0A7S0UP31"/>
<dbReference type="GO" id="GO:0005829">
    <property type="term" value="C:cytosol"/>
    <property type="evidence" value="ECO:0007669"/>
    <property type="project" value="TreeGrafter"/>
</dbReference>
<name>A0A7S0UP31_9CHLO</name>
<evidence type="ECO:0000313" key="1">
    <source>
        <dbReference type="EMBL" id="CAD8765511.1"/>
    </source>
</evidence>
<dbReference type="InterPro" id="IPR012340">
    <property type="entry name" value="NA-bd_OB-fold"/>
</dbReference>
<sequence>MSLDEKKFAFKILLKNLRDVTSLALEKGQRQEFLFPSLNYSFSRIWIQGFVKVKNPAFFVIDDETDSIKVSVKSIPEDIFGAVNVGDYVLVIGLLRQGKLSGFQISAHKVKKQNGGKVRNNLWHKHVDLIHSELCRKDSHGFTK</sequence>
<gene>
    <name evidence="1" type="ORF">PPAR00522_LOCUS1898</name>
</gene>
<accession>A0A7S0UP31</accession>
<dbReference type="PANTHER" id="PTHR33962">
    <property type="entry name" value="RECQ-MEDIATED GENOME INSTABILITY PROTEIN 2 RMI2"/>
    <property type="match status" value="1"/>
</dbReference>
<organism evidence="1">
    <name type="scientific">Polytomella parva</name>
    <dbReference type="NCBI Taxonomy" id="51329"/>
    <lineage>
        <taxon>Eukaryota</taxon>
        <taxon>Viridiplantae</taxon>
        <taxon>Chlorophyta</taxon>
        <taxon>core chlorophytes</taxon>
        <taxon>Chlorophyceae</taxon>
        <taxon>CS clade</taxon>
        <taxon>Chlamydomonadales</taxon>
        <taxon>Chlamydomonadaceae</taxon>
        <taxon>Polytomella</taxon>
    </lineage>
</organism>
<dbReference type="PANTHER" id="PTHR33962:SF1">
    <property type="entry name" value="RECQ-MEDIATED GENOME INSTABILITY PROTEIN 2"/>
    <property type="match status" value="1"/>
</dbReference>
<dbReference type="GO" id="GO:0033045">
    <property type="term" value="P:regulation of sister chromatid segregation"/>
    <property type="evidence" value="ECO:0007669"/>
    <property type="project" value="TreeGrafter"/>
</dbReference>
<dbReference type="Pfam" id="PF16100">
    <property type="entry name" value="RMI2"/>
    <property type="match status" value="1"/>
</dbReference>
<protein>
    <recommendedName>
        <fullName evidence="2">OB domain-containing protein</fullName>
    </recommendedName>
</protein>
<reference evidence="1" key="1">
    <citation type="submission" date="2021-01" db="EMBL/GenBank/DDBJ databases">
        <authorList>
            <person name="Corre E."/>
            <person name="Pelletier E."/>
            <person name="Niang G."/>
            <person name="Scheremetjew M."/>
            <person name="Finn R."/>
            <person name="Kale V."/>
            <person name="Holt S."/>
            <person name="Cochrane G."/>
            <person name="Meng A."/>
            <person name="Brown T."/>
            <person name="Cohen L."/>
        </authorList>
    </citation>
    <scope>NUCLEOTIDE SEQUENCE</scope>
    <source>
        <strain evidence="1">SAG 63-3</strain>
    </source>
</reference>
<dbReference type="GO" id="GO:2000042">
    <property type="term" value="P:negative regulation of double-strand break repair via homologous recombination"/>
    <property type="evidence" value="ECO:0007669"/>
    <property type="project" value="TreeGrafter"/>
</dbReference>
<dbReference type="GO" id="GO:0043007">
    <property type="term" value="P:maintenance of rDNA"/>
    <property type="evidence" value="ECO:0007669"/>
    <property type="project" value="TreeGrafter"/>
</dbReference>
<dbReference type="Gene3D" id="2.40.50.140">
    <property type="entry name" value="Nucleic acid-binding proteins"/>
    <property type="match status" value="1"/>
</dbReference>
<dbReference type="GO" id="GO:0006281">
    <property type="term" value="P:DNA repair"/>
    <property type="evidence" value="ECO:0007669"/>
    <property type="project" value="TreeGrafter"/>
</dbReference>
<dbReference type="EMBL" id="HBFM01003299">
    <property type="protein sequence ID" value="CAD8765511.1"/>
    <property type="molecule type" value="Transcribed_RNA"/>
</dbReference>
<dbReference type="InterPro" id="IPR032245">
    <property type="entry name" value="RMI2"/>
</dbReference>